<comment type="caution">
    <text evidence="1">The sequence shown here is derived from an EMBL/GenBank/DDBJ whole genome shotgun (WGS) entry which is preliminary data.</text>
</comment>
<proteinExistence type="predicted"/>
<evidence type="ECO:0000313" key="2">
    <source>
        <dbReference type="Proteomes" id="UP001497744"/>
    </source>
</evidence>
<gene>
    <name evidence="1" type="ORF">BcabD6B2_09580</name>
</gene>
<accession>A0AAV4LNP0</accession>
<name>A0AAV4LNP0_BABCB</name>
<dbReference type="EMBL" id="BPLF01000001">
    <property type="protein sequence ID" value="GIX61523.1"/>
    <property type="molecule type" value="Genomic_DNA"/>
</dbReference>
<dbReference type="RefSeq" id="XP_067713594.1">
    <property type="nucleotide sequence ID" value="XM_067857493.1"/>
</dbReference>
<evidence type="ECO:0000313" key="1">
    <source>
        <dbReference type="EMBL" id="GIX61523.1"/>
    </source>
</evidence>
<dbReference type="AlphaFoldDB" id="A0AAV4LNP0"/>
<keyword evidence="2" id="KW-1185">Reference proteome</keyword>
<reference evidence="1 2" key="1">
    <citation type="submission" date="2021-06" db="EMBL/GenBank/DDBJ databases">
        <title>Genome sequence of Babesia caballi.</title>
        <authorList>
            <person name="Yamagishi J."/>
            <person name="Kidaka T."/>
            <person name="Ochi A."/>
        </authorList>
    </citation>
    <scope>NUCLEOTIDE SEQUENCE [LARGE SCALE GENOMIC DNA]</scope>
    <source>
        <strain evidence="1">USDA-D6B2</strain>
    </source>
</reference>
<dbReference type="Proteomes" id="UP001497744">
    <property type="component" value="Unassembled WGS sequence"/>
</dbReference>
<protein>
    <submittedName>
        <fullName evidence="1">RND family efflux transporter MFP subunit, putative</fullName>
    </submittedName>
</protein>
<organism evidence="1 2">
    <name type="scientific">Babesia caballi</name>
    <dbReference type="NCBI Taxonomy" id="5871"/>
    <lineage>
        <taxon>Eukaryota</taxon>
        <taxon>Sar</taxon>
        <taxon>Alveolata</taxon>
        <taxon>Apicomplexa</taxon>
        <taxon>Aconoidasida</taxon>
        <taxon>Piroplasmida</taxon>
        <taxon>Babesiidae</taxon>
        <taxon>Babesia</taxon>
    </lineage>
</organism>
<sequence length="143" mass="15462">MLCPAPITWKDLKSGPTHIDTEGCSTNGVEAIVEGSECAKAATDNKTVPTALAKERCDVGVQKFDVETKADTIDPDTTQNPSNGLYDVVLGQKAALSDIGEKVTAISGKLEELYTAFERLESAQNAILKRVSRRSLYNQFLID</sequence>
<dbReference type="GeneID" id="94193006"/>